<dbReference type="PROSITE" id="PS52016">
    <property type="entry name" value="TONB_DEPENDENT_REC_3"/>
    <property type="match status" value="1"/>
</dbReference>
<evidence type="ECO:0000259" key="14">
    <source>
        <dbReference type="Pfam" id="PF07715"/>
    </source>
</evidence>
<keyword evidence="10 11" id="KW-0998">Cell outer membrane</keyword>
<evidence type="ECO:0000256" key="9">
    <source>
        <dbReference type="ARBA" id="ARBA00023136"/>
    </source>
</evidence>
<dbReference type="Pfam" id="PF07715">
    <property type="entry name" value="Plug"/>
    <property type="match status" value="1"/>
</dbReference>
<gene>
    <name evidence="15" type="ORF">FHS79_003702</name>
</gene>
<keyword evidence="5 11" id="KW-0812">Transmembrane</keyword>
<dbReference type="InterPro" id="IPR039426">
    <property type="entry name" value="TonB-dep_rcpt-like"/>
</dbReference>
<feature type="domain" description="TonB-dependent receptor plug" evidence="14">
    <location>
        <begin position="44"/>
        <end position="147"/>
    </location>
</feature>
<dbReference type="InterPro" id="IPR012910">
    <property type="entry name" value="Plug_dom"/>
</dbReference>
<evidence type="ECO:0000256" key="2">
    <source>
        <dbReference type="ARBA" id="ARBA00022448"/>
    </source>
</evidence>
<evidence type="ECO:0000256" key="3">
    <source>
        <dbReference type="ARBA" id="ARBA00022452"/>
    </source>
</evidence>
<dbReference type="GO" id="GO:0006826">
    <property type="term" value="P:iron ion transport"/>
    <property type="evidence" value="ECO:0007669"/>
    <property type="project" value="UniProtKB-KW"/>
</dbReference>
<keyword evidence="6" id="KW-0408">Iron</keyword>
<evidence type="ECO:0000256" key="6">
    <source>
        <dbReference type="ARBA" id="ARBA00023004"/>
    </source>
</evidence>
<evidence type="ECO:0000259" key="13">
    <source>
        <dbReference type="Pfam" id="PF00593"/>
    </source>
</evidence>
<sequence length="681" mass="73454">MLLATPVTPLIAAETAAIEVSPMITVFGRANNLVGTANAASEGRVGRADFNTRPLQRAGELLEVVPGLIATQHSGGGKANQYFLRGFNLDHGTDFAAFLDGVPLNYRSHGHGQGYLDLNFIIPEAIEYIDYAKGPYRADAGDFATAGSATFRTYDNLPTRLSAEGGSGPYLRAVGTGTARLGEGSLLLAVEARHDDGRYILTENLSQFSGFGKYTVPLGDGTLRTSIAAYHVDFNSSEQVPQRAIDSGIIGRLGFLDNDLGGSTTRIGVVSNWTQNGNMPLLVLAYAHHYRFKLYSNFTYLLDDPVNGDEFEQADRRTVIGGRVTKAFKAGADAMSIEFLLGTEGRYDFIPEVGLYRTAARARLSTVRQDDVKQGSGAIFGEATLHPTDRLRVILGARGDVYNFDVTSDLAVNSGTDTATIFSPKATVAWTPVDAVELYANYGRGFHSNDARGTSITIDPNNGHAADRVAPLVRGEGYEGGVRLRPLNGLSITASGWWLDLQSELLFVGDGGTTEPQGPSRRKGVEFGAFYQPAPWLALDAEYTFSKGRLTELPRDVNRIPGAIERVIAGGIVVQRGGFTGSLRLRHFGSVALIEDNSVRSQPTTVVNSRLAYGFGRYEIAASIFNLLNSKDAEIDYFYASRLPGEPAGGVEDTNLKPVEPRQIRKRCAGALQGLKFHGMS</sequence>
<dbReference type="Proteomes" id="UP000538147">
    <property type="component" value="Unassembled WGS sequence"/>
</dbReference>
<dbReference type="Pfam" id="PF00593">
    <property type="entry name" value="TonB_dep_Rec_b-barrel"/>
    <property type="match status" value="1"/>
</dbReference>
<dbReference type="RefSeq" id="WP_184203237.1">
    <property type="nucleotide sequence ID" value="NZ_JACIIV010000057.1"/>
</dbReference>
<keyword evidence="15" id="KW-0675">Receptor</keyword>
<keyword evidence="7" id="KW-0406">Ion transport</keyword>
<dbReference type="InterPro" id="IPR036942">
    <property type="entry name" value="Beta-barrel_TonB_sf"/>
</dbReference>
<evidence type="ECO:0000256" key="7">
    <source>
        <dbReference type="ARBA" id="ARBA00023065"/>
    </source>
</evidence>
<evidence type="ECO:0000256" key="5">
    <source>
        <dbReference type="ARBA" id="ARBA00022692"/>
    </source>
</evidence>
<comment type="similarity">
    <text evidence="11 12">Belongs to the TonB-dependent receptor family.</text>
</comment>
<dbReference type="PANTHER" id="PTHR32552">
    <property type="entry name" value="FERRICHROME IRON RECEPTOR-RELATED"/>
    <property type="match status" value="1"/>
</dbReference>
<dbReference type="EMBL" id="JACIIV010000057">
    <property type="protein sequence ID" value="MBB6229499.1"/>
    <property type="molecule type" value="Genomic_DNA"/>
</dbReference>
<dbReference type="AlphaFoldDB" id="A0A841L8X1"/>
<dbReference type="InterPro" id="IPR037066">
    <property type="entry name" value="Plug_dom_sf"/>
</dbReference>
<evidence type="ECO:0000256" key="12">
    <source>
        <dbReference type="RuleBase" id="RU003357"/>
    </source>
</evidence>
<evidence type="ECO:0000256" key="1">
    <source>
        <dbReference type="ARBA" id="ARBA00004571"/>
    </source>
</evidence>
<keyword evidence="2 11" id="KW-0813">Transport</keyword>
<evidence type="ECO:0000256" key="11">
    <source>
        <dbReference type="PROSITE-ProRule" id="PRU01360"/>
    </source>
</evidence>
<keyword evidence="8 12" id="KW-0798">TonB box</keyword>
<dbReference type="PANTHER" id="PTHR32552:SF81">
    <property type="entry name" value="TONB-DEPENDENT OUTER MEMBRANE RECEPTOR"/>
    <property type="match status" value="1"/>
</dbReference>
<organism evidence="15 16">
    <name type="scientific">Polymorphobacter multimanifer</name>
    <dbReference type="NCBI Taxonomy" id="1070431"/>
    <lineage>
        <taxon>Bacteria</taxon>
        <taxon>Pseudomonadati</taxon>
        <taxon>Pseudomonadota</taxon>
        <taxon>Alphaproteobacteria</taxon>
        <taxon>Sphingomonadales</taxon>
        <taxon>Sphingosinicellaceae</taxon>
        <taxon>Polymorphobacter</taxon>
    </lineage>
</organism>
<comment type="caution">
    <text evidence="15">The sequence shown here is derived from an EMBL/GenBank/DDBJ whole genome shotgun (WGS) entry which is preliminary data.</text>
</comment>
<comment type="subcellular location">
    <subcellularLocation>
        <location evidence="1 11">Cell outer membrane</location>
        <topology evidence="1 11">Multi-pass membrane protein</topology>
    </subcellularLocation>
</comment>
<dbReference type="Gene3D" id="2.40.170.20">
    <property type="entry name" value="TonB-dependent receptor, beta-barrel domain"/>
    <property type="match status" value="1"/>
</dbReference>
<feature type="domain" description="TonB-dependent receptor-like beta-barrel" evidence="13">
    <location>
        <begin position="231"/>
        <end position="627"/>
    </location>
</feature>
<evidence type="ECO:0000256" key="4">
    <source>
        <dbReference type="ARBA" id="ARBA00022496"/>
    </source>
</evidence>
<keyword evidence="4" id="KW-0410">Iron transport</keyword>
<dbReference type="GO" id="GO:0009279">
    <property type="term" value="C:cell outer membrane"/>
    <property type="evidence" value="ECO:0007669"/>
    <property type="project" value="UniProtKB-SubCell"/>
</dbReference>
<evidence type="ECO:0000313" key="15">
    <source>
        <dbReference type="EMBL" id="MBB6229499.1"/>
    </source>
</evidence>
<keyword evidence="9 11" id="KW-0472">Membrane</keyword>
<reference evidence="15 16" key="1">
    <citation type="submission" date="2020-08" db="EMBL/GenBank/DDBJ databases">
        <title>Genomic Encyclopedia of Type Strains, Phase IV (KMG-IV): sequencing the most valuable type-strain genomes for metagenomic binning, comparative biology and taxonomic classification.</title>
        <authorList>
            <person name="Goeker M."/>
        </authorList>
    </citation>
    <scope>NUCLEOTIDE SEQUENCE [LARGE SCALE GENOMIC DNA]</scope>
    <source>
        <strain evidence="15 16">DSM 102189</strain>
    </source>
</reference>
<keyword evidence="3 11" id="KW-1134">Transmembrane beta strand</keyword>
<keyword evidence="16" id="KW-1185">Reference proteome</keyword>
<proteinExistence type="inferred from homology"/>
<name>A0A841L8X1_9SPHN</name>
<dbReference type="SUPFAM" id="SSF56935">
    <property type="entry name" value="Porins"/>
    <property type="match status" value="1"/>
</dbReference>
<evidence type="ECO:0000313" key="16">
    <source>
        <dbReference type="Proteomes" id="UP000538147"/>
    </source>
</evidence>
<dbReference type="InterPro" id="IPR000531">
    <property type="entry name" value="Beta-barrel_TonB"/>
</dbReference>
<protein>
    <submittedName>
        <fullName evidence="15">Outer membrane receptor protein involved in Fe transport</fullName>
    </submittedName>
</protein>
<evidence type="ECO:0000256" key="10">
    <source>
        <dbReference type="ARBA" id="ARBA00023237"/>
    </source>
</evidence>
<dbReference type="Gene3D" id="2.170.130.10">
    <property type="entry name" value="TonB-dependent receptor, plug domain"/>
    <property type="match status" value="1"/>
</dbReference>
<evidence type="ECO:0000256" key="8">
    <source>
        <dbReference type="ARBA" id="ARBA00023077"/>
    </source>
</evidence>
<accession>A0A841L8X1</accession>